<dbReference type="SUPFAM" id="SSF52777">
    <property type="entry name" value="CoA-dependent acyltransferases"/>
    <property type="match status" value="6"/>
</dbReference>
<dbReference type="Gene3D" id="3.40.50.12780">
    <property type="entry name" value="N-terminal domain of ligase-like"/>
    <property type="match status" value="1"/>
</dbReference>
<dbReference type="CDD" id="cd19534">
    <property type="entry name" value="E_NRPS"/>
    <property type="match status" value="1"/>
</dbReference>
<dbReference type="CDD" id="cd19545">
    <property type="entry name" value="FUM14_C_NRPS-like"/>
    <property type="match status" value="1"/>
</dbReference>
<dbReference type="NCBIfam" id="TIGR01733">
    <property type="entry name" value="AA-adenyl-dom"/>
    <property type="match status" value="2"/>
</dbReference>
<dbReference type="Proteomes" id="UP000191672">
    <property type="component" value="Unassembled WGS sequence"/>
</dbReference>
<dbReference type="PANTHER" id="PTHR45527:SF3">
    <property type="entry name" value="SIDEROPHORE SYNTHETASE (EUROFUNG)"/>
    <property type="match status" value="1"/>
</dbReference>
<evidence type="ECO:0000256" key="4">
    <source>
        <dbReference type="ARBA" id="ARBA00022737"/>
    </source>
</evidence>
<dbReference type="InterPro" id="IPR036736">
    <property type="entry name" value="ACP-like_sf"/>
</dbReference>
<keyword evidence="2" id="KW-0597">Phosphoprotein</keyword>
<comment type="similarity">
    <text evidence="5">Belongs to the NRP synthetase family.</text>
</comment>
<dbReference type="SUPFAM" id="SSF47336">
    <property type="entry name" value="ACP-like"/>
    <property type="match status" value="2"/>
</dbReference>
<dbReference type="GO" id="GO:0031177">
    <property type="term" value="F:phosphopantetheine binding"/>
    <property type="evidence" value="ECO:0007669"/>
    <property type="project" value="TreeGrafter"/>
</dbReference>
<dbReference type="Gene3D" id="3.40.50.980">
    <property type="match status" value="2"/>
</dbReference>
<dbReference type="FunFam" id="3.30.559.30:FF:000003">
    <property type="entry name" value="Nonribosomal peptide synthase SidD"/>
    <property type="match status" value="1"/>
</dbReference>
<gene>
    <name evidence="8" type="ORF">PENANT_c023G11498</name>
</gene>
<dbReference type="InterPro" id="IPR020845">
    <property type="entry name" value="AMP-binding_CS"/>
</dbReference>
<dbReference type="InterPro" id="IPR006162">
    <property type="entry name" value="Ppantetheine_attach_site"/>
</dbReference>
<proteinExistence type="inferred from homology"/>
<dbReference type="Gene3D" id="3.30.559.30">
    <property type="entry name" value="Nonribosomal peptide synthetase, condensation domain"/>
    <property type="match status" value="3"/>
</dbReference>
<evidence type="ECO:0000313" key="8">
    <source>
        <dbReference type="EMBL" id="OQD82148.1"/>
    </source>
</evidence>
<evidence type="ECO:0000256" key="6">
    <source>
        <dbReference type="SAM" id="MobiDB-lite"/>
    </source>
</evidence>
<feature type="region of interest" description="Disordered" evidence="6">
    <location>
        <begin position="18"/>
        <end position="37"/>
    </location>
</feature>
<keyword evidence="1" id="KW-0596">Phosphopantetheine</keyword>
<evidence type="ECO:0000313" key="9">
    <source>
        <dbReference type="Proteomes" id="UP000191672"/>
    </source>
</evidence>
<dbReference type="Gene3D" id="3.30.300.30">
    <property type="match status" value="2"/>
</dbReference>
<dbReference type="InterPro" id="IPR023213">
    <property type="entry name" value="CAT-like_dom_sf"/>
</dbReference>
<dbReference type="PROSITE" id="PS00455">
    <property type="entry name" value="AMP_BINDING"/>
    <property type="match status" value="2"/>
</dbReference>
<feature type="domain" description="Carrier" evidence="7">
    <location>
        <begin position="657"/>
        <end position="733"/>
    </location>
</feature>
<dbReference type="PROSITE" id="PS00012">
    <property type="entry name" value="PHOSPHOPANTETHEINE"/>
    <property type="match status" value="2"/>
</dbReference>
<dbReference type="InterPro" id="IPR000873">
    <property type="entry name" value="AMP-dep_synth/lig_dom"/>
</dbReference>
<dbReference type="InterPro" id="IPR001242">
    <property type="entry name" value="Condensation_dom"/>
</dbReference>
<keyword evidence="4" id="KW-0677">Repeat</keyword>
<dbReference type="GO" id="GO:0044550">
    <property type="term" value="P:secondary metabolite biosynthetic process"/>
    <property type="evidence" value="ECO:0007669"/>
    <property type="project" value="TreeGrafter"/>
</dbReference>
<dbReference type="InterPro" id="IPR045851">
    <property type="entry name" value="AMP-bd_C_sf"/>
</dbReference>
<dbReference type="CDD" id="cd05918">
    <property type="entry name" value="A_NRPS_SidN3_like"/>
    <property type="match status" value="2"/>
</dbReference>
<dbReference type="InterPro" id="IPR009081">
    <property type="entry name" value="PP-bd_ACP"/>
</dbReference>
<accession>A0A1V6PYQ1</accession>
<evidence type="ECO:0000256" key="1">
    <source>
        <dbReference type="ARBA" id="ARBA00022450"/>
    </source>
</evidence>
<organism evidence="8 9">
    <name type="scientific">Penicillium antarcticum</name>
    <dbReference type="NCBI Taxonomy" id="416450"/>
    <lineage>
        <taxon>Eukaryota</taxon>
        <taxon>Fungi</taxon>
        <taxon>Dikarya</taxon>
        <taxon>Ascomycota</taxon>
        <taxon>Pezizomycotina</taxon>
        <taxon>Eurotiomycetes</taxon>
        <taxon>Eurotiomycetidae</taxon>
        <taxon>Eurotiales</taxon>
        <taxon>Aspergillaceae</taxon>
        <taxon>Penicillium</taxon>
    </lineage>
</organism>
<dbReference type="Pfam" id="PF00501">
    <property type="entry name" value="AMP-binding"/>
    <property type="match status" value="2"/>
</dbReference>
<dbReference type="FunFam" id="3.30.300.30:FF:000015">
    <property type="entry name" value="Nonribosomal peptide synthase SidD"/>
    <property type="match status" value="2"/>
</dbReference>
<dbReference type="FunFam" id="3.40.50.12780:FF:000014">
    <property type="entry name" value="Nonribosomal peptide synthetase 1"/>
    <property type="match status" value="1"/>
</dbReference>
<comment type="caution">
    <text evidence="8">The sequence shown here is derived from an EMBL/GenBank/DDBJ whole genome shotgun (WGS) entry which is preliminary data.</text>
</comment>
<dbReference type="Gene3D" id="3.30.559.10">
    <property type="entry name" value="Chloramphenicol acetyltransferase-like domain"/>
    <property type="match status" value="3"/>
</dbReference>
<dbReference type="InterPro" id="IPR042099">
    <property type="entry name" value="ANL_N_sf"/>
</dbReference>
<dbReference type="PANTHER" id="PTHR45527">
    <property type="entry name" value="NONRIBOSOMAL PEPTIDE SYNTHETASE"/>
    <property type="match status" value="1"/>
</dbReference>
<dbReference type="GO" id="GO:0043041">
    <property type="term" value="P:amino acid activation for nonribosomal peptide biosynthetic process"/>
    <property type="evidence" value="ECO:0007669"/>
    <property type="project" value="TreeGrafter"/>
</dbReference>
<dbReference type="CDD" id="cd19542">
    <property type="entry name" value="CT_NRPS-like"/>
    <property type="match status" value="1"/>
</dbReference>
<keyword evidence="3" id="KW-0436">Ligase</keyword>
<dbReference type="PROSITE" id="PS50075">
    <property type="entry name" value="CARRIER"/>
    <property type="match status" value="2"/>
</dbReference>
<dbReference type="STRING" id="416450.A0A1V6PYQ1"/>
<protein>
    <recommendedName>
        <fullName evidence="7">Carrier domain-containing protein</fullName>
    </recommendedName>
</protein>
<dbReference type="EMBL" id="MDYN01000023">
    <property type="protein sequence ID" value="OQD82148.1"/>
    <property type="molecule type" value="Genomic_DNA"/>
</dbReference>
<dbReference type="Pfam" id="PF00668">
    <property type="entry name" value="Condensation"/>
    <property type="match status" value="3"/>
</dbReference>
<feature type="domain" description="Carrier" evidence="7">
    <location>
        <begin position="1726"/>
        <end position="1802"/>
    </location>
</feature>
<dbReference type="FunFam" id="3.40.50.980:FF:000001">
    <property type="entry name" value="Non-ribosomal peptide synthetase"/>
    <property type="match status" value="1"/>
</dbReference>
<reference evidence="9" key="1">
    <citation type="journal article" date="2017" name="Nat. Microbiol.">
        <title>Global analysis of biosynthetic gene clusters reveals vast potential of secondary metabolite production in Penicillium species.</title>
        <authorList>
            <person name="Nielsen J.C."/>
            <person name="Grijseels S."/>
            <person name="Prigent S."/>
            <person name="Ji B."/>
            <person name="Dainat J."/>
            <person name="Nielsen K.F."/>
            <person name="Frisvad J.C."/>
            <person name="Workman M."/>
            <person name="Nielsen J."/>
        </authorList>
    </citation>
    <scope>NUCLEOTIDE SEQUENCE [LARGE SCALE GENOMIC DNA]</scope>
    <source>
        <strain evidence="9">IBT 31811</strain>
    </source>
</reference>
<dbReference type="InterPro" id="IPR010071">
    <property type="entry name" value="AA_adenyl_dom"/>
</dbReference>
<dbReference type="GO" id="GO:0005737">
    <property type="term" value="C:cytoplasm"/>
    <property type="evidence" value="ECO:0007669"/>
    <property type="project" value="TreeGrafter"/>
</dbReference>
<dbReference type="Pfam" id="PF00550">
    <property type="entry name" value="PP-binding"/>
    <property type="match status" value="2"/>
</dbReference>
<keyword evidence="9" id="KW-1185">Reference proteome</keyword>
<evidence type="ECO:0000259" key="7">
    <source>
        <dbReference type="PROSITE" id="PS50075"/>
    </source>
</evidence>
<evidence type="ECO:0000256" key="2">
    <source>
        <dbReference type="ARBA" id="ARBA00022553"/>
    </source>
</evidence>
<sequence>MASNLYDFKRTILQTVPDHDLPPEEVGKPEPSAEKRGPGKLWALMNAKRLQIWNVTVSFVSRLSMLDQFITDQFMTFAPKITIAWAPSFLWRFSRILGLVPVKPTRHLTGSGDIKLLELELIAKWNNQSTTNGADTCIHTLIEQQCAKQPTVEAVFTQHGSLTYAELNQLSNELAGKLRALGVQPETIVPICFEKSSWAIVAILAVLKAGGAFVLLDPSHPKSRLSDICSDVQASLIVTSSLNHSISSQACPHAQIMVIPEDKMSKEVTSPSLPHYMASLVPDPPSPDNAAYIAYTSGSTGRPKGIIVEHRSFVSSAIAHRDVQNLNSSSRVLQFASFGFDISIQEMLTPLIVGGTVCIPSDTQRLDNLATVIRQLKANWLELTPSVARLLSPKTVPDVKTLILGGESMHADDVLRWNGHLHLLVAYGPAECSVVSTVQPHVDVSDLYNIGRSHGGHCWVVNPNNHDQLQPLGSVGELLISGPIVARGYRNRPEQQSFIKSPRWAAWFGVSPRTRFYKTGDLVKYKIENGTLRFIGRKDLQVKVHGQRIELQEIEHCAQICSPGTIFVADVIRTNNKQLLTLFVQTGDNQSKVSMSDLQAWLSDRLAPFMVPTIYLPWKQFPLTATGKLDRRALLEQASIEIAKPSIPTQDSSLEGESNTELVAMLCDLFLEVLTLPNDQAVTHSRFYALGGNSLLAIELVAKARERGIHFSVVEILLHQTPARLALVSGKYEAENAITTFKLVDDLPTAMEDAASQCQVPMTFIEDMYPCTPLQEGLVSMSSKQSGPPVGNYSFRLPKMVDLCRLEAAWRKVVMANPIYRTRIIQLGTGRLLQVVLKEPHDGKCDSMSLSAEILGNQLCSFSVIEHDDQADCPLFVARLHHALFDGWSYSLLLKDIAAEYNSAPEAPRTFFNQFAAYTSQLNAGSCKEFWSIEFQDLQASIFPTRPPAWMGPSLLSSKIRRMALSNTNADADGSTLANKIRLAWAVVMSSQTNSNDVVFGTTVSGRTAPVDGIERMAGPTIASYPLRIRLQPHMSIQEMLSEMQAHESRIIPFEHTGLQHICRASSEAAMACDFQTMLVIQPRSFLADGDLFEDSPQNQEQQRKFNSHFLTLVPQLERDTVDIEAVYDGSVLTSWDVESLLNQFESILGQIVCEPRTRIDCMRLHSESDSRQLLIWNERPPTEKTALCPIHEIIADVARQQPGVEAVCAWDGQLTYCELYELSLSLANHLQTMQSASTGSVVGLLMEKTKWFPVAVLGIMISGAAFVLLDPAFPTQRLQYILQTSNASIVICSSKTHARCVEIAEHAVLLKQDALSIQKQRNFWHQPLVAANDVMYVAFTSGSTGTPKGAIIEHGMAHSMLKAYQSLWSMKSTTRSLWFSSPAFDATILEVPLMLAAGGCLCIPSDEQRVNDLEGVMAAMRVNWTVLTPSVARNLSPLELPALRTLILAGESSLPSDLQMWFPHVKLHVSYGPAECSIAATNRRVRSLDVEATNIGQAPVASCWIVNPENHNQLQPLGAVGELVIGGPTVGRGYLNRPKENAAAFVQSPSWLTDFPSLRSIKLYKSGDLARFNQDGSLSYIGRKDTQVKINGQRIELQEIEQCAKLSLTEIEAVAEVVPLQHNLGSKLVLFICLLAGDIKLSLAEKQVGIFMPPTNEIMVQIEHLQKHLRQSLAPFMVPWLVVPLRYIPISPTGKTDRKLLKEQAHKLERKELDVYLGSGAPKRRATTKTEIQMQQIFSQVLSLPEDAIGIDDNFFAMGGDSISAMQILTLARKANLILTMPEFLVQNTIALFCENAQCHEEDTSLNDPEVIDDGVPFKLSPIQSMVFSSVALTEKRFNQSFLVRVKKTVDQTEWNRVLHEIVRHHGMLRARLIIESNGELRMKYESDIEGSLRISRHHLTRIEEVSDIAEHSQASLNLQKGPIFSFDLIHVPGEDVHALFMAHHMVVDLVSWRIILANVEELLQGRDLPIQGQVSFARWAQLQTTESQMYTASAEVLPFEVRPADYAYWQLLPEQNKFGDCQFQEFTIDEATTSQLLGQANVAWDSQPQDIFQAALLDSWRKVFTDHKMPTIFTEGHGREAGKHGIDPSQTVGWFTTLRPCTIGDESDSLGLRDMVRSVKDTCRSLPGNGLPYFNSRFLNPGLRSEFADHGPMEILLNYSGRYQQLERSDAAFSQASWQLDEKMDVGADMPRLALFDVVIDVRDGCLHVSVWYSRFTHRKSAISSWIKQYQQSLYDSAMVLSEIDSRLTLSDVPLVSFSYNELDTIQEKLRSDLSLSSNTLVENIHPCSDAHCGLIAGITGTAAHHRVRAIFEITAPGRLIEAAQIAEAWQELTRRHATLRSVLLDYPGKADKFLNIVLKSPPIDITTLPPLAPCYSSNSSPSALQQLRKVAPTLSWDTSPAQQLAICQASKDGTLFKLEFGKAFIDATSMAILVEELASMIAGHPLSPKKAPSYSSYISSLQTQDNSETMQYWTKTLSIHPPCLFPCIQKDTPHPSHLLSKKAIVQNKDSLDLFWRTHQLTLTNIFQVAWGLVLRHYTTSNEVSFGTILSGRDLPLPDIMQLVGSCFNVLPCCLRLDPSRALLDVFQENQRQMHQRANFQHCSLPEIIRSAGHEAGRFFNTCLTVQPVPDADLEATNDQEEIKIRLVEVHDPTEYDICIAVLLSPSQIEIDFRYWDSICTAEQASEIVALLSNTLAQITRSAEEIVGSVSMELCP</sequence>
<name>A0A1V6PYQ1_9EURO</name>
<dbReference type="FunFam" id="3.30.559.30:FF:000002">
    <property type="entry name" value="Nonribosomal peptide synthase Pes1"/>
    <property type="match status" value="1"/>
</dbReference>
<dbReference type="Gene3D" id="1.10.1200.10">
    <property type="entry name" value="ACP-like"/>
    <property type="match status" value="2"/>
</dbReference>
<evidence type="ECO:0000256" key="3">
    <source>
        <dbReference type="ARBA" id="ARBA00022598"/>
    </source>
</evidence>
<evidence type="ECO:0000256" key="5">
    <source>
        <dbReference type="ARBA" id="ARBA00029454"/>
    </source>
</evidence>
<dbReference type="Gene3D" id="2.30.38.10">
    <property type="entry name" value="Luciferase, Domain 3"/>
    <property type="match status" value="1"/>
</dbReference>
<dbReference type="SUPFAM" id="SSF56801">
    <property type="entry name" value="Acetyl-CoA synthetase-like"/>
    <property type="match status" value="2"/>
</dbReference>
<dbReference type="GO" id="GO:0016874">
    <property type="term" value="F:ligase activity"/>
    <property type="evidence" value="ECO:0007669"/>
    <property type="project" value="UniProtKB-KW"/>
</dbReference>